<feature type="binding site" evidence="8 9">
    <location>
        <position position="148"/>
    </location>
    <ligand>
        <name>Zn(2+)</name>
        <dbReference type="ChEBI" id="CHEBI:29105"/>
    </ligand>
</feature>
<feature type="binding site" evidence="8">
    <location>
        <position position="100"/>
    </location>
    <ligand>
        <name>nicotinamide</name>
        <dbReference type="ChEBI" id="CHEBI:17154"/>
    </ligand>
</feature>
<comment type="cofactor">
    <cofactor evidence="8">
        <name>Zn(2+)</name>
        <dbReference type="ChEBI" id="CHEBI:29105"/>
    </cofactor>
    <text evidence="8">Binds 1 zinc ion per subunit.</text>
</comment>
<comment type="similarity">
    <text evidence="8">Belongs to the sirtuin family. Class U subfamily.</text>
</comment>
<evidence type="ECO:0000313" key="12">
    <source>
        <dbReference type="Proteomes" id="UP000470772"/>
    </source>
</evidence>
<dbReference type="InterPro" id="IPR028628">
    <property type="entry name" value="Sirtuin_class_U"/>
</dbReference>
<reference evidence="11 12" key="1">
    <citation type="submission" date="2019-10" db="EMBL/GenBank/DDBJ databases">
        <title>Sequencing and Assembly of Multiple Reported Metal-Biooxidizing Members of the Extremely Thermoacidophilic Archaeal Family Sulfolobaceae.</title>
        <authorList>
            <person name="Counts J.A."/>
            <person name="Kelly R.M."/>
        </authorList>
    </citation>
    <scope>NUCLEOTIDE SEQUENCE [LARGE SCALE GENOMIC DNA]</scope>
    <source>
        <strain evidence="11 12">DSM 6482</strain>
    </source>
</reference>
<dbReference type="NCBIfam" id="NF001753">
    <property type="entry name" value="PRK00481.1-3"/>
    <property type="match status" value="1"/>
</dbReference>
<keyword evidence="4 8" id="KW-0862">Zinc</keyword>
<keyword evidence="6 8" id="KW-0520">NAD</keyword>
<dbReference type="Gene3D" id="3.30.1600.10">
    <property type="entry name" value="SIR2/SIRT2 'Small Domain"/>
    <property type="match status" value="1"/>
</dbReference>
<dbReference type="PANTHER" id="PTHR11085">
    <property type="entry name" value="NAD-DEPENDENT PROTEIN DEACYLASE SIRTUIN-5, MITOCHONDRIAL-RELATED"/>
    <property type="match status" value="1"/>
</dbReference>
<feature type="binding site" evidence="8">
    <location>
        <position position="187"/>
    </location>
    <ligand>
        <name>NAD(+)</name>
        <dbReference type="ChEBI" id="CHEBI:57540"/>
    </ligand>
</feature>
<dbReference type="InterPro" id="IPR026591">
    <property type="entry name" value="Sirtuin_cat_small_dom_sf"/>
</dbReference>
<comment type="subcellular location">
    <subcellularLocation>
        <location evidence="8">Cytoplasm</location>
    </subcellularLocation>
</comment>
<comment type="function">
    <text evidence="8">NAD-dependent protein deacetylase which modulates the activities of several enzymes which are inactive in their acetylated form. Deacetylates the N-terminal lysine residue of Alba, the major archaeal chromatin protein and that, in turn, increases Alba's DNA binding affinity, thereby repressing transcription.</text>
</comment>
<dbReference type="HAMAP" id="MF_01968">
    <property type="entry name" value="Sirtuin_ClassU"/>
    <property type="match status" value="1"/>
</dbReference>
<dbReference type="InterPro" id="IPR026590">
    <property type="entry name" value="Ssirtuin_cat_dom"/>
</dbReference>
<evidence type="ECO:0000313" key="11">
    <source>
        <dbReference type="EMBL" id="MUN30017.1"/>
    </source>
</evidence>
<feature type="binding site" evidence="8">
    <location>
        <position position="115"/>
    </location>
    <ligand>
        <name>NAD(+)</name>
        <dbReference type="ChEBI" id="CHEBI:57540"/>
    </ligand>
</feature>
<evidence type="ECO:0000256" key="4">
    <source>
        <dbReference type="ARBA" id="ARBA00022833"/>
    </source>
</evidence>
<feature type="binding site" evidence="8">
    <location>
        <position position="21"/>
    </location>
    <ligand>
        <name>NAD(+)</name>
        <dbReference type="ChEBI" id="CHEBI:57540"/>
    </ligand>
</feature>
<keyword evidence="7 8" id="KW-0804">Transcription</keyword>
<dbReference type="OrthoDB" id="728at2157"/>
<feature type="active site" description="Proton acceptor" evidence="8 9">
    <location>
        <position position="115"/>
    </location>
</feature>
<dbReference type="GO" id="GO:0070403">
    <property type="term" value="F:NAD+ binding"/>
    <property type="evidence" value="ECO:0007669"/>
    <property type="project" value="UniProtKB-UniRule"/>
</dbReference>
<comment type="catalytic activity">
    <reaction evidence="8">
        <text>N(6)-acetyl-L-lysyl-[protein] + NAD(+) + H2O = 2''-O-acetyl-ADP-D-ribose + nicotinamide + L-lysyl-[protein]</text>
        <dbReference type="Rhea" id="RHEA:43636"/>
        <dbReference type="Rhea" id="RHEA-COMP:9752"/>
        <dbReference type="Rhea" id="RHEA-COMP:10731"/>
        <dbReference type="ChEBI" id="CHEBI:15377"/>
        <dbReference type="ChEBI" id="CHEBI:17154"/>
        <dbReference type="ChEBI" id="CHEBI:29969"/>
        <dbReference type="ChEBI" id="CHEBI:57540"/>
        <dbReference type="ChEBI" id="CHEBI:61930"/>
        <dbReference type="ChEBI" id="CHEBI:83767"/>
        <dbReference type="EC" id="2.3.1.286"/>
    </reaction>
</comment>
<feature type="binding site" evidence="8">
    <location>
        <position position="25"/>
    </location>
    <ligand>
        <name>NAD(+)</name>
        <dbReference type="ChEBI" id="CHEBI:57540"/>
    </ligand>
</feature>
<evidence type="ECO:0000256" key="8">
    <source>
        <dbReference type="HAMAP-Rule" id="MF_01968"/>
    </source>
</evidence>
<feature type="binding site" evidence="8">
    <location>
        <position position="99"/>
    </location>
    <ligand>
        <name>NAD(+)</name>
        <dbReference type="ChEBI" id="CHEBI:57540"/>
    </ligand>
</feature>
<dbReference type="NCBIfam" id="NF040867">
    <property type="entry name" value="prot_deacyl_CobB"/>
    <property type="match status" value="1"/>
</dbReference>
<dbReference type="GO" id="GO:0008270">
    <property type="term" value="F:zinc ion binding"/>
    <property type="evidence" value="ECO:0007669"/>
    <property type="project" value="UniProtKB-UniRule"/>
</dbReference>
<dbReference type="PROSITE" id="PS50305">
    <property type="entry name" value="SIRTUIN"/>
    <property type="match status" value="1"/>
</dbReference>
<gene>
    <name evidence="8" type="primary">cobB</name>
    <name evidence="11" type="ORF">GC250_11370</name>
</gene>
<feature type="binding site" evidence="8 9">
    <location>
        <position position="126"/>
    </location>
    <ligand>
        <name>Zn(2+)</name>
        <dbReference type="ChEBI" id="CHEBI:29105"/>
    </ligand>
</feature>
<feature type="binding site" evidence="8">
    <location>
        <position position="100"/>
    </location>
    <ligand>
        <name>NAD(+)</name>
        <dbReference type="ChEBI" id="CHEBI:57540"/>
    </ligand>
</feature>
<protein>
    <recommendedName>
        <fullName evidence="8">NAD-dependent protein deacetylase</fullName>
        <ecNumber evidence="8">2.3.1.286</ecNumber>
    </recommendedName>
    <alternativeName>
        <fullName evidence="8">Regulatory protein SIR2 homolog</fullName>
    </alternativeName>
</protein>
<comment type="caution">
    <text evidence="8">Lacks conserved residue(s) required for the propagation of feature annotation.</text>
</comment>
<dbReference type="InterPro" id="IPR003000">
    <property type="entry name" value="Sirtuin"/>
</dbReference>
<evidence type="ECO:0000256" key="2">
    <source>
        <dbReference type="ARBA" id="ARBA00022679"/>
    </source>
</evidence>
<evidence type="ECO:0000256" key="5">
    <source>
        <dbReference type="ARBA" id="ARBA00023015"/>
    </source>
</evidence>
<keyword evidence="12" id="KW-1185">Reference proteome</keyword>
<evidence type="ECO:0000256" key="7">
    <source>
        <dbReference type="ARBA" id="ARBA00023163"/>
    </source>
</evidence>
<evidence type="ECO:0000256" key="6">
    <source>
        <dbReference type="ARBA" id="ARBA00023027"/>
    </source>
</evidence>
<feature type="binding site" evidence="8">
    <location>
        <position position="97"/>
    </location>
    <ligand>
        <name>NAD(+)</name>
        <dbReference type="ChEBI" id="CHEBI:57540"/>
    </ligand>
</feature>
<dbReference type="InterPro" id="IPR029035">
    <property type="entry name" value="DHS-like_NAD/FAD-binding_dom"/>
</dbReference>
<proteinExistence type="inferred from homology"/>
<feature type="binding site" evidence="8">
    <location>
        <position position="32"/>
    </location>
    <ligand>
        <name>nicotinamide</name>
        <dbReference type="ChEBI" id="CHEBI:17154"/>
    </ligand>
</feature>
<keyword evidence="5 8" id="KW-0805">Transcription regulation</keyword>
<feature type="binding site" evidence="8">
    <location>
        <position position="229"/>
    </location>
    <ligand>
        <name>NAD(+)</name>
        <dbReference type="ChEBI" id="CHEBI:57540"/>
    </ligand>
</feature>
<sequence>MYEKLAEYLLSSTYVIVFTGAGISTASGISDFRGPNGLWKKYSPEIASVEFLQRDPKSFWEFYSTRMRGLFEAEPNTAHKALGELERMGLVQWIITQNIDGLHQKGGSKNVIELHGTMRKSYCSVCFESYDSMDILKRIDSGENPPICSCGGLIRPDVVLFGESVKKIEEALNIASEADMVLSIGSSLTVYPANLVPKTVKDSGGKLIIVNMQETPFDYMADEVIRDPVEIVLPELVKEIKERTKAKS</sequence>
<dbReference type="AlphaFoldDB" id="A0A6A9QL38"/>
<keyword evidence="3 8" id="KW-0479">Metal-binding</keyword>
<feature type="binding site" evidence="8">
    <location>
        <position position="186"/>
    </location>
    <ligand>
        <name>NAD(+)</name>
        <dbReference type="ChEBI" id="CHEBI:57540"/>
    </ligand>
</feature>
<dbReference type="Pfam" id="PF02146">
    <property type="entry name" value="SIR2"/>
    <property type="match status" value="1"/>
</dbReference>
<dbReference type="PANTHER" id="PTHR11085:SF11">
    <property type="entry name" value="NAD-DEPENDENT PROTEIN DEACETYLASE"/>
    <property type="match status" value="1"/>
</dbReference>
<dbReference type="RefSeq" id="WP_054839154.1">
    <property type="nucleotide sequence ID" value="NZ_BBBY01000045.1"/>
</dbReference>
<evidence type="ECO:0000256" key="3">
    <source>
        <dbReference type="ARBA" id="ARBA00022723"/>
    </source>
</evidence>
<keyword evidence="2 8" id="KW-0808">Transferase</keyword>
<feature type="binding site" evidence="8 9">
    <location>
        <position position="123"/>
    </location>
    <ligand>
        <name>Zn(2+)</name>
        <dbReference type="ChEBI" id="CHEBI:29105"/>
    </ligand>
</feature>
<dbReference type="EMBL" id="WGGD01000005">
    <property type="protein sequence ID" value="MUN30017.1"/>
    <property type="molecule type" value="Genomic_DNA"/>
</dbReference>
<feature type="binding site" evidence="8">
    <location>
        <position position="99"/>
    </location>
    <ligand>
        <name>nicotinamide</name>
        <dbReference type="ChEBI" id="CHEBI:17154"/>
    </ligand>
</feature>
<dbReference type="InterPro" id="IPR050134">
    <property type="entry name" value="NAD-dep_sirtuin_deacylases"/>
</dbReference>
<comment type="caution">
    <text evidence="11">The sequence shown here is derived from an EMBL/GenBank/DDBJ whole genome shotgun (WGS) entry which is preliminary data.</text>
</comment>
<dbReference type="GO" id="GO:0017136">
    <property type="term" value="F:histone deacetylase activity, NAD-dependent"/>
    <property type="evidence" value="ECO:0007669"/>
    <property type="project" value="TreeGrafter"/>
</dbReference>
<feature type="binding site" evidence="8">
    <location>
        <position position="211"/>
    </location>
    <ligand>
        <name>NAD(+)</name>
        <dbReference type="ChEBI" id="CHEBI:57540"/>
    </ligand>
</feature>
<dbReference type="SUPFAM" id="SSF52467">
    <property type="entry name" value="DHS-like NAD/FAD-binding domain"/>
    <property type="match status" value="1"/>
</dbReference>
<dbReference type="EC" id="2.3.1.286" evidence="8"/>
<organism evidence="11 12">
    <name type="scientific">Sulfuracidifex metallicus DSM 6482 = JCM 9184</name>
    <dbReference type="NCBI Taxonomy" id="523847"/>
    <lineage>
        <taxon>Archaea</taxon>
        <taxon>Thermoproteota</taxon>
        <taxon>Thermoprotei</taxon>
        <taxon>Sulfolobales</taxon>
        <taxon>Sulfolobaceae</taxon>
        <taxon>Sulfuracidifex</taxon>
    </lineage>
</organism>
<feature type="binding site" evidence="8 9">
    <location>
        <position position="150"/>
    </location>
    <ligand>
        <name>Zn(2+)</name>
        <dbReference type="ChEBI" id="CHEBI:29105"/>
    </ligand>
</feature>
<evidence type="ECO:0000256" key="9">
    <source>
        <dbReference type="PROSITE-ProRule" id="PRU00236"/>
    </source>
</evidence>
<dbReference type="Gene3D" id="3.40.50.1220">
    <property type="entry name" value="TPP-binding domain"/>
    <property type="match status" value="1"/>
</dbReference>
<feature type="binding site" evidence="8">
    <location>
        <position position="32"/>
    </location>
    <ligand>
        <name>NAD(+)</name>
        <dbReference type="ChEBI" id="CHEBI:57540"/>
    </ligand>
</feature>
<name>A0A6A9QL38_SULME</name>
<evidence type="ECO:0000256" key="1">
    <source>
        <dbReference type="ARBA" id="ARBA00022490"/>
    </source>
</evidence>
<feature type="binding site" evidence="8">
    <location>
        <position position="33"/>
    </location>
    <ligand>
        <name>NAD(+)</name>
        <dbReference type="ChEBI" id="CHEBI:57540"/>
    </ligand>
</feature>
<keyword evidence="1 8" id="KW-0963">Cytoplasm</keyword>
<dbReference type="GO" id="GO:0005737">
    <property type="term" value="C:cytoplasm"/>
    <property type="evidence" value="ECO:0007669"/>
    <property type="project" value="UniProtKB-SubCell"/>
</dbReference>
<evidence type="ECO:0000259" key="10">
    <source>
        <dbReference type="PROSITE" id="PS50305"/>
    </source>
</evidence>
<accession>A0A6A9QL38</accession>
<feature type="domain" description="Deacetylase sirtuin-type" evidence="10">
    <location>
        <begin position="1"/>
        <end position="243"/>
    </location>
</feature>
<dbReference type="Proteomes" id="UP000470772">
    <property type="component" value="Unassembled WGS sequence"/>
</dbReference>